<evidence type="ECO:0000256" key="4">
    <source>
        <dbReference type="ARBA" id="ARBA00022452"/>
    </source>
</evidence>
<dbReference type="NCBIfam" id="TIGR01844">
    <property type="entry name" value="type_I_sec_TolC"/>
    <property type="match status" value="1"/>
</dbReference>
<keyword evidence="4" id="KW-1134">Transmembrane beta strand</keyword>
<sequence>MAETLTDTLIQAYRSSPLLEQQRFLLRATDEDVAVAVSALRPVISAQAAYSKTNTNVGDVRTTTTTGGSLSLLLDYTLVDGGQRYLRIGAAKEAVLAARYGLLQQEQNVLLDAAEAFLDLRLAVRTVDVRESNQRLLSQQLQAARDRFEVGEVTRTDVALAESRLATARSLLAGARGQVDIAREIYRLAVGELPDAFLAAPPPAPQLPATVDRAQALALQIHPLILAGQHEVTASRLLAEAAEADRLPTINLGANVSYGRPDTLTSGVSITGNVPIYNGGRLSALNRRAIALAQASRAELAQTGRIITDGVGRAWAGLQIAQAQIIATREAVRAAQVAFDGFREEASLGARTTLDVLDAEQDLLDSRVDQLQAESDAQVAVYRVLAAMGLLTTEHLGLSVERYDPTVYYNLVSNAPAISPSQQGGRLDSVLRRFGRN</sequence>
<dbReference type="Gene3D" id="1.20.1600.10">
    <property type="entry name" value="Outer membrane efflux proteins (OEP)"/>
    <property type="match status" value="1"/>
</dbReference>
<evidence type="ECO:0000313" key="8">
    <source>
        <dbReference type="EMBL" id="WGH78930.1"/>
    </source>
</evidence>
<dbReference type="Pfam" id="PF02321">
    <property type="entry name" value="OEP"/>
    <property type="match status" value="2"/>
</dbReference>
<dbReference type="InterPro" id="IPR003423">
    <property type="entry name" value="OMP_efflux"/>
</dbReference>
<keyword evidence="5" id="KW-0812">Transmembrane</keyword>
<dbReference type="InterPro" id="IPR051906">
    <property type="entry name" value="TolC-like"/>
</dbReference>
<dbReference type="PANTHER" id="PTHR30026">
    <property type="entry name" value="OUTER MEMBRANE PROTEIN TOLC"/>
    <property type="match status" value="1"/>
</dbReference>
<dbReference type="EMBL" id="CP122537">
    <property type="protein sequence ID" value="WGH78930.1"/>
    <property type="molecule type" value="Genomic_DNA"/>
</dbReference>
<evidence type="ECO:0000313" key="9">
    <source>
        <dbReference type="Proteomes" id="UP001243420"/>
    </source>
</evidence>
<evidence type="ECO:0000256" key="6">
    <source>
        <dbReference type="ARBA" id="ARBA00023136"/>
    </source>
</evidence>
<proteinExistence type="inferred from homology"/>
<protein>
    <submittedName>
        <fullName evidence="8">TolC family outer membrane protein</fullName>
    </submittedName>
</protein>
<keyword evidence="6" id="KW-0472">Membrane</keyword>
<evidence type="ECO:0000256" key="5">
    <source>
        <dbReference type="ARBA" id="ARBA00022692"/>
    </source>
</evidence>
<dbReference type="PANTHER" id="PTHR30026:SF22">
    <property type="entry name" value="OUTER MEMBRANE EFFLUX PROTEIN"/>
    <property type="match status" value="1"/>
</dbReference>
<gene>
    <name evidence="8" type="ORF">P8627_01320</name>
</gene>
<dbReference type="RefSeq" id="WP_279965681.1">
    <property type="nucleotide sequence ID" value="NZ_CP122537.1"/>
</dbReference>
<organism evidence="8 9">
    <name type="scientific">Jannaschia ovalis</name>
    <dbReference type="NCBI Taxonomy" id="3038773"/>
    <lineage>
        <taxon>Bacteria</taxon>
        <taxon>Pseudomonadati</taxon>
        <taxon>Pseudomonadota</taxon>
        <taxon>Alphaproteobacteria</taxon>
        <taxon>Rhodobacterales</taxon>
        <taxon>Roseobacteraceae</taxon>
        <taxon>Jannaschia</taxon>
    </lineage>
</organism>
<keyword evidence="9" id="KW-1185">Reference proteome</keyword>
<comment type="similarity">
    <text evidence="2">Belongs to the outer membrane factor (OMF) (TC 1.B.17) family.</text>
</comment>
<dbReference type="InterPro" id="IPR010130">
    <property type="entry name" value="T1SS_OMP_TolC"/>
</dbReference>
<dbReference type="SUPFAM" id="SSF56954">
    <property type="entry name" value="Outer membrane efflux proteins (OEP)"/>
    <property type="match status" value="1"/>
</dbReference>
<keyword evidence="7" id="KW-0998">Cell outer membrane</keyword>
<dbReference type="Proteomes" id="UP001243420">
    <property type="component" value="Chromosome"/>
</dbReference>
<evidence type="ECO:0000256" key="2">
    <source>
        <dbReference type="ARBA" id="ARBA00007613"/>
    </source>
</evidence>
<keyword evidence="3" id="KW-0813">Transport</keyword>
<reference evidence="8 9" key="1">
    <citation type="submission" date="2023-04" db="EMBL/GenBank/DDBJ databases">
        <title>Jannaschia ovalis sp. nov., a marine bacterium isolated from sea tidal flat.</title>
        <authorList>
            <person name="Kwon D.Y."/>
            <person name="Kim J.-J."/>
        </authorList>
    </citation>
    <scope>NUCLEOTIDE SEQUENCE [LARGE SCALE GENOMIC DNA]</scope>
    <source>
        <strain evidence="8 9">GRR-S6-38</strain>
    </source>
</reference>
<evidence type="ECO:0000256" key="1">
    <source>
        <dbReference type="ARBA" id="ARBA00004442"/>
    </source>
</evidence>
<evidence type="ECO:0000256" key="3">
    <source>
        <dbReference type="ARBA" id="ARBA00022448"/>
    </source>
</evidence>
<evidence type="ECO:0000256" key="7">
    <source>
        <dbReference type="ARBA" id="ARBA00023237"/>
    </source>
</evidence>
<comment type="subcellular location">
    <subcellularLocation>
        <location evidence="1">Cell outer membrane</location>
    </subcellularLocation>
</comment>
<accession>A0ABY8LF26</accession>
<name>A0ABY8LF26_9RHOB</name>